<organism evidence="1 2">
    <name type="scientific">Erwinia pyrifoliae</name>
    <dbReference type="NCBI Taxonomy" id="79967"/>
    <lineage>
        <taxon>Bacteria</taxon>
        <taxon>Pseudomonadati</taxon>
        <taxon>Pseudomonadota</taxon>
        <taxon>Gammaproteobacteria</taxon>
        <taxon>Enterobacterales</taxon>
        <taxon>Erwiniaceae</taxon>
        <taxon>Erwinia</taxon>
    </lineage>
</organism>
<proteinExistence type="predicted"/>
<dbReference type="Gene3D" id="2.40.50.230">
    <property type="entry name" value="Gp5 N-terminal domain"/>
    <property type="match status" value="1"/>
</dbReference>
<sequence>MKTIKRLYLSGDVVHMVDVNIALELNACGRGFITAQTEKDYTGKLVRLDVGYDGLVLRWFTGYVERSQPSENGFQRLFVRELVGVFDKLWPCSFQHPTLREILRWISEQSGLAAAAPSGADYADRPIPHFTHSGTGYQLFASLGKSFSVPDYLWYQLPDGAIFAGAARDSMFAGKPVEVPAEFSQGNAAGNSMMLPLIQSLRPCAEVNGQRLTHVRLCNDDMEIKWTPRNKSTGQPLQKSPFQRQAESAFPELASGLHLPKFARVEAPSEEVAAGNIADPYRPRFAVDLQLLDADGNPAKDTPVYPAVPLPVPMAGSESGMFNFPPPGTLVEIGFAEGRPDKPFVRQTMPQGNGLPAIKPGEQLQQHRDGVSQRVTVAGDWQRQTDQTISESSMRREIHADEEARRLIARETTIQATDKITVLGTAKLLAGGVAHISEGDYSIATGGKLNVTCGKGSAVHIGQNAELEVGASLTEKITGIRRSVAAAQQIVAPVINIGNGEINLLSLLTDTLDVINQLATLAANHTHPDTGQSQQAGQFSATAQNAVALKAKYGPLID</sequence>
<evidence type="ECO:0000313" key="2">
    <source>
        <dbReference type="Proteomes" id="UP001058553"/>
    </source>
</evidence>
<protein>
    <submittedName>
        <fullName evidence="1">Phage baseplate assembly protein V</fullName>
    </submittedName>
</protein>
<keyword evidence="2" id="KW-1185">Reference proteome</keyword>
<dbReference type="Proteomes" id="UP001058553">
    <property type="component" value="Chromosome"/>
</dbReference>
<dbReference type="SUPFAM" id="SSF69349">
    <property type="entry name" value="Phage fibre proteins"/>
    <property type="match status" value="1"/>
</dbReference>
<accession>A0ABY5XCV3</accession>
<dbReference type="EMBL" id="CP103445">
    <property type="protein sequence ID" value="UWS35231.1"/>
    <property type="molecule type" value="Genomic_DNA"/>
</dbReference>
<reference evidence="1" key="1">
    <citation type="submission" date="2022-07" db="EMBL/GenBank/DDBJ databases">
        <title>Genetic diversity of Erwinia pyrifoliae.</title>
        <authorList>
            <person name="Park D.S."/>
            <person name="Ham H."/>
        </authorList>
    </citation>
    <scope>NUCLEOTIDE SEQUENCE</scope>
    <source>
        <strain evidence="1">CP201486</strain>
    </source>
</reference>
<evidence type="ECO:0000313" key="1">
    <source>
        <dbReference type="EMBL" id="UWS35231.1"/>
    </source>
</evidence>
<name>A0ABY5XCV3_ERWPY</name>
<gene>
    <name evidence="1" type="ORF">NYP84_08870</name>
</gene>
<dbReference type="RefSeq" id="WP_259817440.1">
    <property type="nucleotide sequence ID" value="NZ_CP103445.1"/>
</dbReference>
<dbReference type="SUPFAM" id="SSF69255">
    <property type="entry name" value="gp5 N-terminal domain-like"/>
    <property type="match status" value="1"/>
</dbReference>
<dbReference type="InterPro" id="IPR037026">
    <property type="entry name" value="Vgr_OB-fold_dom_sf"/>
</dbReference>